<reference evidence="3" key="1">
    <citation type="submission" date="2020-10" db="EMBL/GenBank/DDBJ databases">
        <title>Sequencing the genomes of 1000 actinobacteria strains.</title>
        <authorList>
            <person name="Klenk H.-P."/>
        </authorList>
    </citation>
    <scope>NUCLEOTIDE SEQUENCE</scope>
    <source>
        <strain evidence="3">DSM 45354</strain>
    </source>
</reference>
<feature type="region of interest" description="Disordered" evidence="1">
    <location>
        <begin position="1"/>
        <end position="24"/>
    </location>
</feature>
<dbReference type="InterPro" id="IPR036388">
    <property type="entry name" value="WH-like_DNA-bd_sf"/>
</dbReference>
<dbReference type="PANTHER" id="PTHR39515:SF2">
    <property type="entry name" value="HTH-TYPE TRANSCRIPTIONAL REGULATOR RV0880"/>
    <property type="match status" value="1"/>
</dbReference>
<comment type="caution">
    <text evidence="3">The sequence shown here is derived from an EMBL/GenBank/DDBJ whole genome shotgun (WGS) entry which is preliminary data.</text>
</comment>
<accession>A0A927MTN3</accession>
<dbReference type="Proteomes" id="UP000638648">
    <property type="component" value="Unassembled WGS sequence"/>
</dbReference>
<keyword evidence="3" id="KW-0238">DNA-binding</keyword>
<dbReference type="PROSITE" id="PS50995">
    <property type="entry name" value="HTH_MARR_2"/>
    <property type="match status" value="1"/>
</dbReference>
<gene>
    <name evidence="3" type="ORF">HEB94_001896</name>
</gene>
<dbReference type="Pfam" id="PF01047">
    <property type="entry name" value="MarR"/>
    <property type="match status" value="1"/>
</dbReference>
<dbReference type="EMBL" id="JADBEM010000001">
    <property type="protein sequence ID" value="MBE1605048.1"/>
    <property type="molecule type" value="Genomic_DNA"/>
</dbReference>
<name>A0A927MTN3_9ACTN</name>
<feature type="compositionally biased region" description="Polar residues" evidence="1">
    <location>
        <begin position="1"/>
        <end position="19"/>
    </location>
</feature>
<dbReference type="RefSeq" id="WP_202896234.1">
    <property type="nucleotide sequence ID" value="NZ_BAABJL010000030.1"/>
</dbReference>
<protein>
    <submittedName>
        <fullName evidence="3">DNA-binding MarR family transcriptional regulator</fullName>
    </submittedName>
</protein>
<dbReference type="GO" id="GO:0003700">
    <property type="term" value="F:DNA-binding transcription factor activity"/>
    <property type="evidence" value="ECO:0007669"/>
    <property type="project" value="InterPro"/>
</dbReference>
<dbReference type="PANTHER" id="PTHR39515">
    <property type="entry name" value="CONSERVED PROTEIN"/>
    <property type="match status" value="1"/>
</dbReference>
<dbReference type="InterPro" id="IPR036390">
    <property type="entry name" value="WH_DNA-bd_sf"/>
</dbReference>
<keyword evidence="4" id="KW-1185">Reference proteome</keyword>
<dbReference type="AlphaFoldDB" id="A0A927MTN3"/>
<organism evidence="3 4">
    <name type="scientific">Actinopolymorpha pittospori</name>
    <dbReference type="NCBI Taxonomy" id="648752"/>
    <lineage>
        <taxon>Bacteria</taxon>
        <taxon>Bacillati</taxon>
        <taxon>Actinomycetota</taxon>
        <taxon>Actinomycetes</taxon>
        <taxon>Propionibacteriales</taxon>
        <taxon>Actinopolymorphaceae</taxon>
        <taxon>Actinopolymorpha</taxon>
    </lineage>
</organism>
<dbReference type="SMART" id="SM00347">
    <property type="entry name" value="HTH_MARR"/>
    <property type="match status" value="1"/>
</dbReference>
<dbReference type="SUPFAM" id="SSF46785">
    <property type="entry name" value="Winged helix' DNA-binding domain"/>
    <property type="match status" value="1"/>
</dbReference>
<evidence type="ECO:0000256" key="1">
    <source>
        <dbReference type="SAM" id="MobiDB-lite"/>
    </source>
</evidence>
<evidence type="ECO:0000313" key="4">
    <source>
        <dbReference type="Proteomes" id="UP000638648"/>
    </source>
</evidence>
<dbReference type="InterPro" id="IPR052526">
    <property type="entry name" value="HTH-type_Bedaq_tolerance"/>
</dbReference>
<dbReference type="Gene3D" id="1.10.10.10">
    <property type="entry name" value="Winged helix-like DNA-binding domain superfamily/Winged helix DNA-binding domain"/>
    <property type="match status" value="1"/>
</dbReference>
<sequence length="179" mass="19212">MNASNQSFAQPASRASSATDAPELSAEDALADELLAGIGALRRGLRRSAGPDWPFSPLTGAQAELLKLVRRQPGISVAAAAAELRVAANTVSTLVRQLSHQQLLTRDVDPDDRRVARLRITEEAAARFGRWRDGRTHALSAVLPELSPSHRQALADVVPALAELTRRLDGPDGKEATRE</sequence>
<evidence type="ECO:0000259" key="2">
    <source>
        <dbReference type="PROSITE" id="PS50995"/>
    </source>
</evidence>
<dbReference type="GO" id="GO:0003677">
    <property type="term" value="F:DNA binding"/>
    <property type="evidence" value="ECO:0007669"/>
    <property type="project" value="UniProtKB-KW"/>
</dbReference>
<feature type="domain" description="HTH marR-type" evidence="2">
    <location>
        <begin position="27"/>
        <end position="163"/>
    </location>
</feature>
<proteinExistence type="predicted"/>
<dbReference type="InterPro" id="IPR000835">
    <property type="entry name" value="HTH_MarR-typ"/>
</dbReference>
<evidence type="ECO:0000313" key="3">
    <source>
        <dbReference type="EMBL" id="MBE1605048.1"/>
    </source>
</evidence>